<dbReference type="AlphaFoldDB" id="A0A1I7K334"/>
<gene>
    <name evidence="1" type="ORF">SAMN05421784_1458</name>
</gene>
<dbReference type="Pfam" id="PF20140">
    <property type="entry name" value="DUF6530"/>
    <property type="match status" value="1"/>
</dbReference>
<protein>
    <submittedName>
        <fullName evidence="1">Uncharacterized protein</fullName>
    </submittedName>
</protein>
<organism evidence="1 2">
    <name type="scientific">Xenorhabdus koppenhoeferi</name>
    <dbReference type="NCBI Taxonomy" id="351659"/>
    <lineage>
        <taxon>Bacteria</taxon>
        <taxon>Pseudomonadati</taxon>
        <taxon>Pseudomonadota</taxon>
        <taxon>Gammaproteobacteria</taxon>
        <taxon>Enterobacterales</taxon>
        <taxon>Morganellaceae</taxon>
        <taxon>Xenorhabdus</taxon>
    </lineage>
</organism>
<dbReference type="InterPro" id="IPR045352">
    <property type="entry name" value="DUF6530"/>
</dbReference>
<sequence>MDIPNHLSHKPIIKLEKYSFIDGEYAGKTDTEGLSIGLAMWSEDESPALSAKVWRHTGDKWSRQSEELPLHRVIDLACLICASKLFAETETIPVDTDNEFNITIANNQKLIDTLKKVLESDKDHKYNLDLSLKRLSDYLKKIGY</sequence>
<name>A0A1I7K334_9GAMM</name>
<dbReference type="STRING" id="351659.SAMN05421784_1458"/>
<proteinExistence type="predicted"/>
<dbReference type="EMBL" id="FPBJ01000045">
    <property type="protein sequence ID" value="SFU91785.1"/>
    <property type="molecule type" value="Genomic_DNA"/>
</dbReference>
<evidence type="ECO:0000313" key="2">
    <source>
        <dbReference type="Proteomes" id="UP000242496"/>
    </source>
</evidence>
<evidence type="ECO:0000313" key="1">
    <source>
        <dbReference type="EMBL" id="SFU91785.1"/>
    </source>
</evidence>
<dbReference type="OrthoDB" id="1550511at2"/>
<reference evidence="2" key="1">
    <citation type="submission" date="2016-10" db="EMBL/GenBank/DDBJ databases">
        <authorList>
            <person name="Varghese N."/>
            <person name="Submissions S."/>
        </authorList>
    </citation>
    <scope>NUCLEOTIDE SEQUENCE [LARGE SCALE GENOMIC DNA]</scope>
    <source>
        <strain evidence="2">DSM 18168</strain>
    </source>
</reference>
<accession>A0A1I7K334</accession>
<keyword evidence="2" id="KW-1185">Reference proteome</keyword>
<dbReference type="RefSeq" id="WP_092553725.1">
    <property type="nucleotide sequence ID" value="NZ_CAWRBG010000087.1"/>
</dbReference>
<dbReference type="Proteomes" id="UP000242496">
    <property type="component" value="Unassembled WGS sequence"/>
</dbReference>